<dbReference type="PANTHER" id="PTHR47117">
    <property type="entry name" value="STAR-RELATED LIPID TRANSFER PROTEIN 9"/>
    <property type="match status" value="1"/>
</dbReference>
<dbReference type="SUPFAM" id="SSF50729">
    <property type="entry name" value="PH domain-like"/>
    <property type="match status" value="1"/>
</dbReference>
<dbReference type="CDD" id="cd01365">
    <property type="entry name" value="KISc_KIF1A_KIF1B"/>
    <property type="match status" value="1"/>
</dbReference>
<dbReference type="PROSITE" id="PS50067">
    <property type="entry name" value="KINESIN_MOTOR_2"/>
    <property type="match status" value="1"/>
</dbReference>
<feature type="compositionally biased region" description="Polar residues" evidence="12">
    <location>
        <begin position="622"/>
        <end position="632"/>
    </location>
</feature>
<dbReference type="SUPFAM" id="SSF52540">
    <property type="entry name" value="P-loop containing nucleoside triphosphate hydrolases"/>
    <property type="match status" value="1"/>
</dbReference>
<dbReference type="Pfam" id="PF00169">
    <property type="entry name" value="PH"/>
    <property type="match status" value="1"/>
</dbReference>
<dbReference type="PRINTS" id="PR00380">
    <property type="entry name" value="KINESINHEAVY"/>
</dbReference>
<dbReference type="GO" id="GO:0005874">
    <property type="term" value="C:microtubule"/>
    <property type="evidence" value="ECO:0007669"/>
    <property type="project" value="UniProtKB-KW"/>
</dbReference>
<dbReference type="GO" id="GO:0005524">
    <property type="term" value="F:ATP binding"/>
    <property type="evidence" value="ECO:0007669"/>
    <property type="project" value="UniProtKB-UniRule"/>
</dbReference>
<proteinExistence type="inferred from homology"/>
<feature type="region of interest" description="Disordered" evidence="12">
    <location>
        <begin position="37"/>
        <end position="60"/>
    </location>
</feature>
<dbReference type="PROSITE" id="PS00411">
    <property type="entry name" value="KINESIN_MOTOR_1"/>
    <property type="match status" value="1"/>
</dbReference>
<name>A0A9P6HCE2_9AGAM</name>
<dbReference type="InterPro" id="IPR049780">
    <property type="entry name" value="PH_KIFIA_KIFIB"/>
</dbReference>
<evidence type="ECO:0000256" key="12">
    <source>
        <dbReference type="SAM" id="MobiDB-lite"/>
    </source>
</evidence>
<keyword evidence="4" id="KW-0493">Microtubule</keyword>
<dbReference type="GO" id="GO:0008574">
    <property type="term" value="F:plus-end-directed microtubule motor activity"/>
    <property type="evidence" value="ECO:0007669"/>
    <property type="project" value="UniProtKB-ARBA"/>
</dbReference>
<evidence type="ECO:0000256" key="5">
    <source>
        <dbReference type="ARBA" id="ARBA00022741"/>
    </source>
</evidence>
<evidence type="ECO:0000256" key="4">
    <source>
        <dbReference type="ARBA" id="ARBA00022701"/>
    </source>
</evidence>
<reference evidence="15" key="1">
    <citation type="journal article" date="2020" name="Nat. Commun.">
        <title>Large-scale genome sequencing of mycorrhizal fungi provides insights into the early evolution of symbiotic traits.</title>
        <authorList>
            <person name="Miyauchi S."/>
            <person name="Kiss E."/>
            <person name="Kuo A."/>
            <person name="Drula E."/>
            <person name="Kohler A."/>
            <person name="Sanchez-Garcia M."/>
            <person name="Morin E."/>
            <person name="Andreopoulos B."/>
            <person name="Barry K.W."/>
            <person name="Bonito G."/>
            <person name="Buee M."/>
            <person name="Carver A."/>
            <person name="Chen C."/>
            <person name="Cichocki N."/>
            <person name="Clum A."/>
            <person name="Culley D."/>
            <person name="Crous P.W."/>
            <person name="Fauchery L."/>
            <person name="Girlanda M."/>
            <person name="Hayes R.D."/>
            <person name="Keri Z."/>
            <person name="LaButti K."/>
            <person name="Lipzen A."/>
            <person name="Lombard V."/>
            <person name="Magnuson J."/>
            <person name="Maillard F."/>
            <person name="Murat C."/>
            <person name="Nolan M."/>
            <person name="Ohm R.A."/>
            <person name="Pangilinan J."/>
            <person name="Pereira M.F."/>
            <person name="Perotto S."/>
            <person name="Peter M."/>
            <person name="Pfister S."/>
            <person name="Riley R."/>
            <person name="Sitrit Y."/>
            <person name="Stielow J.B."/>
            <person name="Szollosi G."/>
            <person name="Zifcakova L."/>
            <person name="Stursova M."/>
            <person name="Spatafora J.W."/>
            <person name="Tedersoo L."/>
            <person name="Vaario L.M."/>
            <person name="Yamada A."/>
            <person name="Yan M."/>
            <person name="Wang P."/>
            <person name="Xu J."/>
            <person name="Bruns T."/>
            <person name="Baldrian P."/>
            <person name="Vilgalys R."/>
            <person name="Dunand C."/>
            <person name="Henrissat B."/>
            <person name="Grigoriev I.V."/>
            <person name="Hibbett D."/>
            <person name="Nagy L.G."/>
            <person name="Martin F.M."/>
        </authorList>
    </citation>
    <scope>NUCLEOTIDE SEQUENCE</scope>
    <source>
        <strain evidence="15">UH-Tt-Lm1</strain>
    </source>
</reference>
<keyword evidence="2" id="KW-0813">Transport</keyword>
<dbReference type="SUPFAM" id="SSF49879">
    <property type="entry name" value="SMAD/FHA domain"/>
    <property type="match status" value="1"/>
</dbReference>
<evidence type="ECO:0000256" key="2">
    <source>
        <dbReference type="ARBA" id="ARBA00022448"/>
    </source>
</evidence>
<keyword evidence="3" id="KW-0963">Cytoplasm</keyword>
<dbReference type="InterPro" id="IPR019821">
    <property type="entry name" value="Kinesin_motor_CS"/>
</dbReference>
<keyword evidence="16" id="KW-1185">Reference proteome</keyword>
<dbReference type="GO" id="GO:0005546">
    <property type="term" value="F:phosphatidylinositol-4,5-bisphosphate binding"/>
    <property type="evidence" value="ECO:0007669"/>
    <property type="project" value="UniProtKB-ARBA"/>
</dbReference>
<feature type="binding site" evidence="10">
    <location>
        <begin position="113"/>
        <end position="120"/>
    </location>
    <ligand>
        <name>ATP</name>
        <dbReference type="ChEBI" id="CHEBI:30616"/>
    </ligand>
</feature>
<dbReference type="Pfam" id="PF00498">
    <property type="entry name" value="FHA"/>
    <property type="match status" value="1"/>
</dbReference>
<dbReference type="Gene3D" id="2.30.29.30">
    <property type="entry name" value="Pleckstrin-homology domain (PH domain)/Phosphotyrosine-binding domain (PTB)"/>
    <property type="match status" value="1"/>
</dbReference>
<dbReference type="InterPro" id="IPR027417">
    <property type="entry name" value="P-loop_NTPase"/>
</dbReference>
<sequence length="1641" mass="182313">MAESGGEGNIKVVVRCRPLNTRELARGAKPLIRMQGNQTILDPPEPGSAQAQASSGRATERKAHNFTFDKSYWSAGPRDEPGYCSQETLYNDLGLELLEHGFSGFNACILAYGQTGSGKSYSMMGYGADKGIIPLTCEELFRQCDERHARDSSVSFVVEVSYIEIYNEKVRDLLNPKNTGNLRVREHPSLGPYVEDLSKLMVRSYDEMMTLMDEGNKARTVAATNMNETSSRSHAVFTLLLTIKRHDLDTKLDTEKVSRISLVDLAGSERANSTGATGQRLKEGANINKSLTTLGKVIAALASASDNKKGKKKGEDFIPYRDSVLTWLLKDSLGGNSKTAMIAAISPADYEETLSTLRYADQAKKIKNKAVVNEDPNAKLVRELKEELEMLRGKFIVTEYRPVLVANTVFVIARVAGSSGEEIFDVNIPAEKQKVTYQAKDGTIKTVTKAELQEQMEASEKLMQSLHETWEEKMARTQEIHKEREKALEELGITVDKGAVGVHTPKKMPHLVNLNEDPLMSECLIYQLKLGETMVGHVDSQKPVAIRLSGETIREEHCYFDNRDGKVMLCAMPDSVTILNGRQISPGQVHRLRSGFRIILGDHHVFRFNNPEEVRKLRSRAANKSSSLQRSVSAADLESGNGEGSTRPHSPTGSSVDLGGDGVDWTFAKREHAFARLGLDPALDNLPDEDLNRLFEKITKVKTMRDHIAKPRPESSLSQAMDSFCQGMDDVWSESGRAFDAYTDDTSVDANGTPDMESSARDVRDQLENRRLEFESRLQAIGESSEAEDLKAEKQQMEHQLKLIQSQMKRIIDARARGEDLEKMEFEPTIYSAKQLKLIRKVLDKWRAHRSFSMAEVVLSSAVVIKEANVISKELGKDVSYNFTIAAGGSLAKPTSSVDTIAGLDEFGDMADPTLASATQPSVAIKVLDKRNNAIYLWSLDRLRQQLQRMRNLTVFIDRPSYSQHFSSEEPFYNSPPPLFSFIGNALVSLAPVSRRLSSTSIVPIFCRYTAEAIGSCRIDLRILNIAPPKRHAGSAASTRSSSPLPSSTPNGNKPLAVGSKINFVLTIDSVKGLSPHDFSSVHLQARLASFIGPSVGAEEVFASSVVDLENASLSDLKFRRTFTIGATAKTLAHLREGYAPIEFFASVTPTYLERLERWDEMREQRTVFTNGNDAHTNGTTSPSSQSPRPSTQPMRRSETEFFMEQTHDVVAWVQLCELGPDGDYVPVPVVTSGGTDPGTYTLHQGLQRRIALHLVCNSGRQLPWSEFTRVRIGNVRLLDPKGRLHDSTSKHLVTLPLLQHQDIEFKSDGTGELRSEALWDSSVHDSILLNRVTGANQKVMLQLTWSVAVETCAEPVQFSADVAITIQTRDARPPSKLMTFLTSSKILSKTSTVFHVRLTPPLTRSAKDLWRLDTAEKYVRGEEALGGWRSRGITVVEDYSRLVTMERRAADVQAIRVILASTPARPPAPANSMVWGGEELLRKSIDLWQKKFGHRGEIVLRQEPEEEVASSSSSKVVDTEALNCLKLVSSTKPIPKSDGPTKKGHLSLLLDANLNTWERRWFVLRRPYLHMYAHSDELEENGVINLNAVNVERNPDMEMLLGKKFTFTLFTASNSYALAAPNAKELQSWTSKLDPTRLLA</sequence>
<reference evidence="15" key="2">
    <citation type="submission" date="2020-11" db="EMBL/GenBank/DDBJ databases">
        <authorList>
            <consortium name="DOE Joint Genome Institute"/>
            <person name="Kuo A."/>
            <person name="Miyauchi S."/>
            <person name="Kiss E."/>
            <person name="Drula E."/>
            <person name="Kohler A."/>
            <person name="Sanchez-Garcia M."/>
            <person name="Andreopoulos B."/>
            <person name="Barry K.W."/>
            <person name="Bonito G."/>
            <person name="Buee M."/>
            <person name="Carver A."/>
            <person name="Chen C."/>
            <person name="Cichocki N."/>
            <person name="Clum A."/>
            <person name="Culley D."/>
            <person name="Crous P.W."/>
            <person name="Fauchery L."/>
            <person name="Girlanda M."/>
            <person name="Hayes R."/>
            <person name="Keri Z."/>
            <person name="Labutti K."/>
            <person name="Lipzen A."/>
            <person name="Lombard V."/>
            <person name="Magnuson J."/>
            <person name="Maillard F."/>
            <person name="Morin E."/>
            <person name="Murat C."/>
            <person name="Nolan M."/>
            <person name="Ohm R."/>
            <person name="Pangilinan J."/>
            <person name="Pereira M."/>
            <person name="Perotto S."/>
            <person name="Peter M."/>
            <person name="Riley R."/>
            <person name="Sitrit Y."/>
            <person name="Stielow B."/>
            <person name="Szollosi G."/>
            <person name="Zifcakova L."/>
            <person name="Stursova M."/>
            <person name="Spatafora J.W."/>
            <person name="Tedersoo L."/>
            <person name="Vaario L.-M."/>
            <person name="Yamada A."/>
            <person name="Yan M."/>
            <person name="Wang P."/>
            <person name="Xu J."/>
            <person name="Bruns T."/>
            <person name="Baldrian P."/>
            <person name="Vilgalys R."/>
            <person name="Henrissat B."/>
            <person name="Grigoriev I.V."/>
            <person name="Hibbett D."/>
            <person name="Nagy L.G."/>
            <person name="Martin F.M."/>
        </authorList>
    </citation>
    <scope>NUCLEOTIDE SEQUENCE</scope>
    <source>
        <strain evidence="15">UH-Tt-Lm1</strain>
    </source>
</reference>
<dbReference type="Gene3D" id="3.40.850.10">
    <property type="entry name" value="Kinesin motor domain"/>
    <property type="match status" value="1"/>
</dbReference>
<dbReference type="SMART" id="SM00129">
    <property type="entry name" value="KISc"/>
    <property type="match status" value="1"/>
</dbReference>
<dbReference type="InterPro" id="IPR022140">
    <property type="entry name" value="Kinesin-like_KIF1-typ"/>
</dbReference>
<feature type="region of interest" description="Disordered" evidence="12">
    <location>
        <begin position="1032"/>
        <end position="1054"/>
    </location>
</feature>
<comment type="similarity">
    <text evidence="10">Belongs to the TRAFAC class myosin-kinesin ATPase superfamily. Kinesin family.</text>
</comment>
<dbReference type="InterPro" id="IPR032405">
    <property type="entry name" value="Kinesin_assoc"/>
</dbReference>
<dbReference type="CDD" id="cd01233">
    <property type="entry name" value="PH_KIFIA_KIFIB"/>
    <property type="match status" value="1"/>
</dbReference>
<evidence type="ECO:0000259" key="14">
    <source>
        <dbReference type="PROSITE" id="PS50067"/>
    </source>
</evidence>
<gene>
    <name evidence="15" type="ORF">BJ322DRAFT_1111216</name>
</gene>
<dbReference type="Gene3D" id="6.10.250.2520">
    <property type="match status" value="1"/>
</dbReference>
<dbReference type="GO" id="GO:0047496">
    <property type="term" value="P:vesicle transport along microtubule"/>
    <property type="evidence" value="ECO:0007669"/>
    <property type="project" value="UniProtKB-ARBA"/>
</dbReference>
<keyword evidence="6 10" id="KW-0067">ATP-binding</keyword>
<evidence type="ECO:0000256" key="7">
    <source>
        <dbReference type="ARBA" id="ARBA00023054"/>
    </source>
</evidence>
<dbReference type="EMBL" id="WIUZ02000012">
    <property type="protein sequence ID" value="KAF9782350.1"/>
    <property type="molecule type" value="Genomic_DNA"/>
</dbReference>
<feature type="region of interest" description="Disordered" evidence="12">
    <location>
        <begin position="619"/>
        <end position="658"/>
    </location>
</feature>
<keyword evidence="8 10" id="KW-0505">Motor protein</keyword>
<dbReference type="PROSITE" id="PS50003">
    <property type="entry name" value="PH_DOMAIN"/>
    <property type="match status" value="1"/>
</dbReference>
<organism evidence="15 16">
    <name type="scientific">Thelephora terrestris</name>
    <dbReference type="NCBI Taxonomy" id="56493"/>
    <lineage>
        <taxon>Eukaryota</taxon>
        <taxon>Fungi</taxon>
        <taxon>Dikarya</taxon>
        <taxon>Basidiomycota</taxon>
        <taxon>Agaricomycotina</taxon>
        <taxon>Agaricomycetes</taxon>
        <taxon>Thelephorales</taxon>
        <taxon>Thelephoraceae</taxon>
        <taxon>Thelephora</taxon>
    </lineage>
</organism>
<dbReference type="FunFam" id="3.40.850.10:FF:000047">
    <property type="entry name" value="Kinesin family protein"/>
    <property type="match status" value="1"/>
</dbReference>
<evidence type="ECO:0000256" key="8">
    <source>
        <dbReference type="ARBA" id="ARBA00023175"/>
    </source>
</evidence>
<dbReference type="Pfam" id="PF16183">
    <property type="entry name" value="Kinesin_assoc"/>
    <property type="match status" value="1"/>
</dbReference>
<dbReference type="InterPro" id="IPR036961">
    <property type="entry name" value="Kinesin_motor_dom_sf"/>
</dbReference>
<keyword evidence="5 10" id="KW-0547">Nucleotide-binding</keyword>
<evidence type="ECO:0000313" key="15">
    <source>
        <dbReference type="EMBL" id="KAF9782350.1"/>
    </source>
</evidence>
<dbReference type="InterPro" id="IPR001849">
    <property type="entry name" value="PH_domain"/>
</dbReference>
<dbReference type="Proteomes" id="UP000736335">
    <property type="component" value="Unassembled WGS sequence"/>
</dbReference>
<dbReference type="Pfam" id="PF00225">
    <property type="entry name" value="Kinesin"/>
    <property type="match status" value="1"/>
</dbReference>
<dbReference type="OrthoDB" id="3176171at2759"/>
<feature type="compositionally biased region" description="Low complexity" evidence="12">
    <location>
        <begin position="1180"/>
        <end position="1195"/>
    </location>
</feature>
<dbReference type="SMART" id="SM00233">
    <property type="entry name" value="PH"/>
    <property type="match status" value="1"/>
</dbReference>
<dbReference type="Pfam" id="PF12423">
    <property type="entry name" value="KIF1B"/>
    <property type="match status" value="1"/>
</dbReference>
<accession>A0A9P6HCE2</accession>
<dbReference type="Pfam" id="PF12473">
    <property type="entry name" value="DUF3694"/>
    <property type="match status" value="1"/>
</dbReference>
<feature type="compositionally biased region" description="Low complexity" evidence="12">
    <location>
        <begin position="1035"/>
        <end position="1050"/>
    </location>
</feature>
<evidence type="ECO:0000259" key="13">
    <source>
        <dbReference type="PROSITE" id="PS50003"/>
    </source>
</evidence>
<protein>
    <submittedName>
        <fullName evidence="15">Kinesin-domain-containing protein</fullName>
    </submittedName>
</protein>
<dbReference type="InterPro" id="IPR008984">
    <property type="entry name" value="SMAD_FHA_dom_sf"/>
</dbReference>
<feature type="compositionally biased region" description="Low complexity" evidence="12">
    <location>
        <begin position="47"/>
        <end position="56"/>
    </location>
</feature>
<evidence type="ECO:0000256" key="3">
    <source>
        <dbReference type="ARBA" id="ARBA00022490"/>
    </source>
</evidence>
<feature type="domain" description="Kinesin motor" evidence="14">
    <location>
        <begin position="9"/>
        <end position="366"/>
    </location>
</feature>
<feature type="region of interest" description="Disordered" evidence="12">
    <location>
        <begin position="1169"/>
        <end position="1197"/>
    </location>
</feature>
<evidence type="ECO:0000313" key="16">
    <source>
        <dbReference type="Proteomes" id="UP000736335"/>
    </source>
</evidence>
<dbReference type="InterPro" id="IPR022164">
    <property type="entry name" value="Kinesin-like"/>
</dbReference>
<feature type="coiled-coil region" evidence="11">
    <location>
        <begin position="780"/>
        <end position="814"/>
    </location>
</feature>
<evidence type="ECO:0000256" key="9">
    <source>
        <dbReference type="ARBA" id="ARBA00023212"/>
    </source>
</evidence>
<dbReference type="GO" id="GO:0008017">
    <property type="term" value="F:microtubule binding"/>
    <property type="evidence" value="ECO:0007669"/>
    <property type="project" value="InterPro"/>
</dbReference>
<evidence type="ECO:0000256" key="11">
    <source>
        <dbReference type="SAM" id="Coils"/>
    </source>
</evidence>
<feature type="compositionally biased region" description="Polar residues" evidence="12">
    <location>
        <begin position="1169"/>
        <end position="1179"/>
    </location>
</feature>
<keyword evidence="9" id="KW-0206">Cytoskeleton</keyword>
<evidence type="ECO:0000256" key="6">
    <source>
        <dbReference type="ARBA" id="ARBA00022840"/>
    </source>
</evidence>
<dbReference type="InterPro" id="IPR000253">
    <property type="entry name" value="FHA_dom"/>
</dbReference>
<comment type="caution">
    <text evidence="15">The sequence shown here is derived from an EMBL/GenBank/DDBJ whole genome shotgun (WGS) entry which is preliminary data.</text>
</comment>
<dbReference type="InterPro" id="IPR001752">
    <property type="entry name" value="Kinesin_motor_dom"/>
</dbReference>
<evidence type="ECO:0000256" key="10">
    <source>
        <dbReference type="PROSITE-ProRule" id="PRU00283"/>
    </source>
</evidence>
<dbReference type="InterPro" id="IPR011993">
    <property type="entry name" value="PH-like_dom_sf"/>
</dbReference>
<dbReference type="Gene3D" id="2.60.200.20">
    <property type="match status" value="1"/>
</dbReference>
<evidence type="ECO:0000256" key="1">
    <source>
        <dbReference type="ARBA" id="ARBA00004245"/>
    </source>
</evidence>
<feature type="domain" description="PH" evidence="13">
    <location>
        <begin position="1540"/>
        <end position="1639"/>
    </location>
</feature>
<comment type="subcellular location">
    <subcellularLocation>
        <location evidence="1">Cytoplasm</location>
        <location evidence="1">Cytoskeleton</location>
    </subcellularLocation>
</comment>
<keyword evidence="7 11" id="KW-0175">Coiled coil</keyword>